<reference evidence="7 8" key="1">
    <citation type="journal article" date="2008" name="Nature">
        <title>The genome of the choanoflagellate Monosiga brevicollis and the origin of metazoans.</title>
        <authorList>
            <consortium name="JGI Sequencing"/>
            <person name="King N."/>
            <person name="Westbrook M.J."/>
            <person name="Young S.L."/>
            <person name="Kuo A."/>
            <person name="Abedin M."/>
            <person name="Chapman J."/>
            <person name="Fairclough S."/>
            <person name="Hellsten U."/>
            <person name="Isogai Y."/>
            <person name="Letunic I."/>
            <person name="Marr M."/>
            <person name="Pincus D."/>
            <person name="Putnam N."/>
            <person name="Rokas A."/>
            <person name="Wright K.J."/>
            <person name="Zuzow R."/>
            <person name="Dirks W."/>
            <person name="Good M."/>
            <person name="Goodstein D."/>
            <person name="Lemons D."/>
            <person name="Li W."/>
            <person name="Lyons J.B."/>
            <person name="Morris A."/>
            <person name="Nichols S."/>
            <person name="Richter D.J."/>
            <person name="Salamov A."/>
            <person name="Bork P."/>
            <person name="Lim W.A."/>
            <person name="Manning G."/>
            <person name="Miller W.T."/>
            <person name="McGinnis W."/>
            <person name="Shapiro H."/>
            <person name="Tjian R."/>
            <person name="Grigoriev I.V."/>
            <person name="Rokhsar D."/>
        </authorList>
    </citation>
    <scope>NUCLEOTIDE SEQUENCE [LARGE SCALE GENOMIC DNA]</scope>
    <source>
        <strain evidence="8">MX1 / ATCC 50154</strain>
    </source>
</reference>
<sequence>MRGPLLVLCLFLGQWVCGESRDVQRQRETVTPDYAIYHNVSSVLHEIDALVSRSESLLHYGKLYESTQGRLIPSVKIRNASGISAGPHGRRIQVLIVAGEHARELVPVEWVLTLLSTALVAEHAPQDSARGKLMRWLLSNFDLTVIPLLNPDGRAHLESSLNYCWRGNARGVDLNRNFDWDFGGKGASLNPLDEEYCGTHALSEVEARALRDHLTRESFDVFISLHSGTRQIYLPYSDGISWSSGRQPRFHTDMISILRTALRLHSSQIPDRSFQGGAAHQLLDYPASGTSFDYVVGRELAPLGFAVEVYGNLSHKSDGCFDIFNPVATELPAALAVADTFMVALLKAVQMHWTSTLNTWHERQRSLPLDNQIEASAYQAPWTILLICAAILGGLVFMQRKSVLLPHLPPVTHTVM</sequence>
<evidence type="ECO:0000313" key="7">
    <source>
        <dbReference type="EMBL" id="EDQ90946.1"/>
    </source>
</evidence>
<evidence type="ECO:0000313" key="8">
    <source>
        <dbReference type="Proteomes" id="UP000001357"/>
    </source>
</evidence>
<keyword evidence="4" id="KW-0812">Transmembrane</keyword>
<comment type="cofactor">
    <cofactor evidence="1">
        <name>Zn(2+)</name>
        <dbReference type="ChEBI" id="CHEBI:29105"/>
    </cofactor>
</comment>
<evidence type="ECO:0000256" key="1">
    <source>
        <dbReference type="ARBA" id="ARBA00001947"/>
    </source>
</evidence>
<dbReference type="SMART" id="SM00631">
    <property type="entry name" value="Zn_pept"/>
    <property type="match status" value="1"/>
</dbReference>
<dbReference type="Gene3D" id="3.40.630.10">
    <property type="entry name" value="Zn peptidases"/>
    <property type="match status" value="1"/>
</dbReference>
<dbReference type="GO" id="GO:0005615">
    <property type="term" value="C:extracellular space"/>
    <property type="evidence" value="ECO:0000318"/>
    <property type="project" value="GO_Central"/>
</dbReference>
<dbReference type="GO" id="GO:0006508">
    <property type="term" value="P:proteolysis"/>
    <property type="evidence" value="ECO:0000318"/>
    <property type="project" value="GO_Central"/>
</dbReference>
<dbReference type="AlphaFoldDB" id="A9UUQ9"/>
<dbReference type="GO" id="GO:0004181">
    <property type="term" value="F:metallocarboxypeptidase activity"/>
    <property type="evidence" value="ECO:0000318"/>
    <property type="project" value="GO_Central"/>
</dbReference>
<evidence type="ECO:0000259" key="6">
    <source>
        <dbReference type="PROSITE" id="PS52035"/>
    </source>
</evidence>
<feature type="transmembrane region" description="Helical" evidence="4">
    <location>
        <begin position="380"/>
        <end position="398"/>
    </location>
</feature>
<dbReference type="EMBL" id="CH991546">
    <property type="protein sequence ID" value="EDQ90946.1"/>
    <property type="molecule type" value="Genomic_DNA"/>
</dbReference>
<dbReference type="FunCoup" id="A9UUQ9">
    <property type="interactions" value="85"/>
</dbReference>
<dbReference type="RefSeq" id="XP_001744243.1">
    <property type="nucleotide sequence ID" value="XM_001744191.1"/>
</dbReference>
<dbReference type="PRINTS" id="PR00765">
    <property type="entry name" value="CRBOXYPTASEA"/>
</dbReference>
<dbReference type="PANTHER" id="PTHR11705">
    <property type="entry name" value="PROTEASE FAMILY M14 CARBOXYPEPTIDASE A,B"/>
    <property type="match status" value="1"/>
</dbReference>
<protein>
    <recommendedName>
        <fullName evidence="6">Peptidase M14 domain-containing protein</fullName>
    </recommendedName>
</protein>
<gene>
    <name evidence="7" type="ORF">MONBRDRAFT_23753</name>
</gene>
<keyword evidence="5" id="KW-0732">Signal</keyword>
<dbReference type="CDD" id="cd06227">
    <property type="entry name" value="M14-CPA-like"/>
    <property type="match status" value="1"/>
</dbReference>
<dbReference type="STRING" id="81824.A9UUQ9"/>
<name>A9UUQ9_MONBE</name>
<organism evidence="7 8">
    <name type="scientific">Monosiga brevicollis</name>
    <name type="common">Choanoflagellate</name>
    <dbReference type="NCBI Taxonomy" id="81824"/>
    <lineage>
        <taxon>Eukaryota</taxon>
        <taxon>Choanoflagellata</taxon>
        <taxon>Craspedida</taxon>
        <taxon>Salpingoecidae</taxon>
        <taxon>Monosiga</taxon>
    </lineage>
</organism>
<feature type="signal peptide" evidence="5">
    <location>
        <begin position="1"/>
        <end position="20"/>
    </location>
</feature>
<dbReference type="Pfam" id="PF00246">
    <property type="entry name" value="Peptidase_M14"/>
    <property type="match status" value="1"/>
</dbReference>
<dbReference type="InParanoid" id="A9UUQ9"/>
<keyword evidence="4" id="KW-1133">Transmembrane helix</keyword>
<dbReference type="eggNOG" id="KOG2650">
    <property type="taxonomic scope" value="Eukaryota"/>
</dbReference>
<feature type="active site" description="Proton donor/acceptor" evidence="3">
    <location>
        <position position="308"/>
    </location>
</feature>
<accession>A9UUQ9</accession>
<evidence type="ECO:0000256" key="2">
    <source>
        <dbReference type="ARBA" id="ARBA00005988"/>
    </source>
</evidence>
<evidence type="ECO:0000256" key="4">
    <source>
        <dbReference type="SAM" id="Phobius"/>
    </source>
</evidence>
<keyword evidence="4" id="KW-0472">Membrane</keyword>
<dbReference type="SUPFAM" id="SSF53187">
    <property type="entry name" value="Zn-dependent exopeptidases"/>
    <property type="match status" value="1"/>
</dbReference>
<feature type="domain" description="Peptidase M14" evidence="6">
    <location>
        <begin position="36"/>
        <end position="349"/>
    </location>
</feature>
<proteinExistence type="inferred from homology"/>
<dbReference type="PROSITE" id="PS52035">
    <property type="entry name" value="PEPTIDASE_M14"/>
    <property type="match status" value="1"/>
</dbReference>
<dbReference type="Proteomes" id="UP000001357">
    <property type="component" value="Unassembled WGS sequence"/>
</dbReference>
<keyword evidence="8" id="KW-1185">Reference proteome</keyword>
<dbReference type="GO" id="GO:0008270">
    <property type="term" value="F:zinc ion binding"/>
    <property type="evidence" value="ECO:0007669"/>
    <property type="project" value="InterPro"/>
</dbReference>
<comment type="similarity">
    <text evidence="2 3">Belongs to the peptidase M14 family.</text>
</comment>
<evidence type="ECO:0000256" key="5">
    <source>
        <dbReference type="SAM" id="SignalP"/>
    </source>
</evidence>
<evidence type="ECO:0000256" key="3">
    <source>
        <dbReference type="PROSITE-ProRule" id="PRU01379"/>
    </source>
</evidence>
<dbReference type="KEGG" id="mbr:MONBRDRAFT_23753"/>
<dbReference type="InterPro" id="IPR000834">
    <property type="entry name" value="Peptidase_M14"/>
</dbReference>
<dbReference type="InterPro" id="IPR034269">
    <property type="entry name" value="At5g42320_M14_CPD"/>
</dbReference>
<feature type="chain" id="PRO_5002744932" description="Peptidase M14 domain-containing protein" evidence="5">
    <location>
        <begin position="21"/>
        <end position="416"/>
    </location>
</feature>
<dbReference type="OMA" id="PETRIMR"/>
<dbReference type="GeneID" id="5889331"/>
<dbReference type="PANTHER" id="PTHR11705:SF119">
    <property type="entry name" value="OS02G0119300 PROTEIN"/>
    <property type="match status" value="1"/>
</dbReference>